<protein>
    <submittedName>
        <fullName evidence="1">Uncharacterized protein</fullName>
    </submittedName>
</protein>
<dbReference type="AlphaFoldDB" id="A0A7C9ERN8"/>
<accession>A0A7C9ERN8</accession>
<proteinExistence type="predicted"/>
<evidence type="ECO:0000313" key="1">
    <source>
        <dbReference type="EMBL" id="MBA4677301.1"/>
    </source>
</evidence>
<organism evidence="1">
    <name type="scientific">Opuntia streptacantha</name>
    <name type="common">Prickly pear cactus</name>
    <name type="synonym">Opuntia cardona</name>
    <dbReference type="NCBI Taxonomy" id="393608"/>
    <lineage>
        <taxon>Eukaryota</taxon>
        <taxon>Viridiplantae</taxon>
        <taxon>Streptophyta</taxon>
        <taxon>Embryophyta</taxon>
        <taxon>Tracheophyta</taxon>
        <taxon>Spermatophyta</taxon>
        <taxon>Magnoliopsida</taxon>
        <taxon>eudicotyledons</taxon>
        <taxon>Gunneridae</taxon>
        <taxon>Pentapetalae</taxon>
        <taxon>Caryophyllales</taxon>
        <taxon>Cactineae</taxon>
        <taxon>Cactaceae</taxon>
        <taxon>Opuntioideae</taxon>
        <taxon>Opuntia</taxon>
    </lineage>
</organism>
<reference evidence="1" key="2">
    <citation type="submission" date="2020-07" db="EMBL/GenBank/DDBJ databases">
        <authorList>
            <person name="Vera ALvarez R."/>
            <person name="Arias-Moreno D.M."/>
            <person name="Jimenez-Jacinto V."/>
            <person name="Jimenez-Bremont J.F."/>
            <person name="Swaminathan K."/>
            <person name="Moose S.P."/>
            <person name="Guerrero-Gonzalez M.L."/>
            <person name="Marino-Ramirez L."/>
            <person name="Landsman D."/>
            <person name="Rodriguez-Kessler M."/>
            <person name="Delgado-Sanchez P."/>
        </authorList>
    </citation>
    <scope>NUCLEOTIDE SEQUENCE</scope>
    <source>
        <tissue evidence="1">Cladode</tissue>
    </source>
</reference>
<name>A0A7C9ERN8_OPUST</name>
<sequence length="146" mass="16207">MQIHLAVDSAKSRRQLYILLDLLCITNLDVRTTKLEELIPSFYQSFLLPPFPIDNRISNVSCKLATLGEKIMQPCCIVLRFVLDFVYILLASSCLGANKSSDVGNDNADGEIPNVIEPAAVNIYLALIELHDLFAGLLPVTLELFL</sequence>
<reference evidence="1" key="1">
    <citation type="journal article" date="2013" name="J. Plant Res.">
        <title>Effect of fungi and light on seed germination of three Opuntia species from semiarid lands of central Mexico.</title>
        <authorList>
            <person name="Delgado-Sanchez P."/>
            <person name="Jimenez-Bremont J.F."/>
            <person name="Guerrero-Gonzalez Mde L."/>
            <person name="Flores J."/>
        </authorList>
    </citation>
    <scope>NUCLEOTIDE SEQUENCE</scope>
    <source>
        <tissue evidence="1">Cladode</tissue>
    </source>
</reference>
<dbReference type="EMBL" id="GISG01274394">
    <property type="protein sequence ID" value="MBA4677301.1"/>
    <property type="molecule type" value="Transcribed_RNA"/>
</dbReference>